<dbReference type="RefSeq" id="WP_338395035.1">
    <property type="nucleotide sequence ID" value="NZ_AP025315.1"/>
</dbReference>
<dbReference type="EMBL" id="AP025315">
    <property type="protein sequence ID" value="BDD11545.1"/>
    <property type="molecule type" value="Genomic_DNA"/>
</dbReference>
<name>A0AAU9DJX5_9BACT</name>
<sequence length="593" mass="68099">MFRKTTDTKSYGKPSNTGGVRRGRVAQLARKTFSEQEWRAGLEKGSQRRARFFISSMRHALIVPATYDYPHLTLDIDHTDFRHTGDRTAWATTLITQAHYSPARDAPRIVFYDKGNGRFQAKRDYGDLNPILGQIQRWLAQAKFPFEFVDHSGKGYIPRETYAPEQGTASHMDPAETEDESRFSVEHTASALESVTLEPSHKEHITKEPYEEETTLPAKKETQPAPARGQGRKHKKKKRKKAPEAKAEVIDPLREWEEALKVGNLFRAIDELDFKGLDMREQLQVKIYYDLILRKEDELRDRYCEEMKIRSDRIVRKMNESKAFIMSVHQREERGRERYRKVAEKRAAEMMGFQEEQVDPAAYEHRESISAANEESFANRLHSLRPSEILPEGLVPKPEEESRFKCFRLGGLAALKYLGLVFSDLHKLEFYGMATMRASLLSGMANKVLPKIYPLFNTARTVADNTIYEYNEETKPLFGQKHKTPAELFAFLETLDEKHNRIEEMIAFFQYYSDLFKRILLHMPFLKTGDWLALGQHFEADTLDLALKYGLTGNKEAINLEAMASVADHVETLSGLRERKGKPAGVNLGGASP</sequence>
<proteinExistence type="predicted"/>
<dbReference type="Proteomes" id="UP001348817">
    <property type="component" value="Plasmid pFA1"/>
</dbReference>
<geneLocation type="plasmid" evidence="2 3">
    <name>pFA1</name>
</geneLocation>
<dbReference type="AlphaFoldDB" id="A0AAU9DJX5"/>
<evidence type="ECO:0000313" key="2">
    <source>
        <dbReference type="EMBL" id="BDD11545.1"/>
    </source>
</evidence>
<reference evidence="2 3" key="1">
    <citation type="submission" date="2021-12" db="EMBL/GenBank/DDBJ databases">
        <title>Genome sequencing of bacteria with rrn-lacking chromosome and rrn-plasmid.</title>
        <authorList>
            <person name="Anda M."/>
            <person name="Iwasaki W."/>
        </authorList>
    </citation>
    <scope>NUCLEOTIDE SEQUENCE [LARGE SCALE GENOMIC DNA]</scope>
    <source>
        <strain evidence="2 3">DSM 100852</strain>
        <plasmid evidence="2 3">pFA1</plasmid>
    </source>
</reference>
<feature type="compositionally biased region" description="Basic residues" evidence="1">
    <location>
        <begin position="230"/>
        <end position="241"/>
    </location>
</feature>
<keyword evidence="2" id="KW-0614">Plasmid</keyword>
<organism evidence="2 3">
    <name type="scientific">Fulvitalea axinellae</name>
    <dbReference type="NCBI Taxonomy" id="1182444"/>
    <lineage>
        <taxon>Bacteria</taxon>
        <taxon>Pseudomonadati</taxon>
        <taxon>Bacteroidota</taxon>
        <taxon>Cytophagia</taxon>
        <taxon>Cytophagales</taxon>
        <taxon>Persicobacteraceae</taxon>
        <taxon>Fulvitalea</taxon>
    </lineage>
</organism>
<evidence type="ECO:0000313" key="3">
    <source>
        <dbReference type="Proteomes" id="UP001348817"/>
    </source>
</evidence>
<feature type="compositionally biased region" description="Basic and acidic residues" evidence="1">
    <location>
        <begin position="199"/>
        <end position="209"/>
    </location>
</feature>
<feature type="region of interest" description="Disordered" evidence="1">
    <location>
        <begin position="197"/>
        <end position="246"/>
    </location>
</feature>
<feature type="region of interest" description="Disordered" evidence="1">
    <location>
        <begin position="1"/>
        <end position="23"/>
    </location>
</feature>
<accession>A0AAU9DJX5</accession>
<evidence type="ECO:0000256" key="1">
    <source>
        <dbReference type="SAM" id="MobiDB-lite"/>
    </source>
</evidence>
<gene>
    <name evidence="2" type="ORF">FUAX_39770</name>
</gene>
<keyword evidence="3" id="KW-1185">Reference proteome</keyword>
<protein>
    <submittedName>
        <fullName evidence="2">Uncharacterized protein</fullName>
    </submittedName>
</protein>
<dbReference type="KEGG" id="fax:FUAX_39770"/>
<feature type="region of interest" description="Disordered" evidence="1">
    <location>
        <begin position="164"/>
        <end position="184"/>
    </location>
</feature>